<sequence>MVSKRGYKVSGIDVDENKVKLINSGKSPIKDKYILENIKYKINATTDFSVISHSKFIIVCVQTPIQKINFL</sequence>
<dbReference type="GO" id="GO:0016616">
    <property type="term" value="F:oxidoreductase activity, acting on the CH-OH group of donors, NAD or NADP as acceptor"/>
    <property type="evidence" value="ECO:0007669"/>
    <property type="project" value="InterPro"/>
</dbReference>
<comment type="caution">
    <text evidence="2">The sequence shown here is derived from an EMBL/GenBank/DDBJ whole genome shotgun (WGS) entry which is preliminary data.</text>
</comment>
<dbReference type="AlphaFoldDB" id="X1BC08"/>
<gene>
    <name evidence="2" type="ORF">S01H4_01506</name>
</gene>
<dbReference type="InterPro" id="IPR036291">
    <property type="entry name" value="NAD(P)-bd_dom_sf"/>
</dbReference>
<organism evidence="2">
    <name type="scientific">marine sediment metagenome</name>
    <dbReference type="NCBI Taxonomy" id="412755"/>
    <lineage>
        <taxon>unclassified sequences</taxon>
        <taxon>metagenomes</taxon>
        <taxon>ecological metagenomes</taxon>
    </lineage>
</organism>
<evidence type="ECO:0000259" key="1">
    <source>
        <dbReference type="Pfam" id="PF03721"/>
    </source>
</evidence>
<dbReference type="Pfam" id="PF03721">
    <property type="entry name" value="UDPG_MGDP_dh_N"/>
    <property type="match status" value="1"/>
</dbReference>
<dbReference type="InterPro" id="IPR001732">
    <property type="entry name" value="UDP-Glc/GDP-Man_DH_N"/>
</dbReference>
<name>X1BC08_9ZZZZ</name>
<dbReference type="EMBL" id="BART01000276">
    <property type="protein sequence ID" value="GAG69496.1"/>
    <property type="molecule type" value="Genomic_DNA"/>
</dbReference>
<dbReference type="Gene3D" id="3.40.50.720">
    <property type="entry name" value="NAD(P)-binding Rossmann-like Domain"/>
    <property type="match status" value="1"/>
</dbReference>
<evidence type="ECO:0000313" key="2">
    <source>
        <dbReference type="EMBL" id="GAG69496.1"/>
    </source>
</evidence>
<dbReference type="SUPFAM" id="SSF51735">
    <property type="entry name" value="NAD(P)-binding Rossmann-fold domains"/>
    <property type="match status" value="1"/>
</dbReference>
<protein>
    <recommendedName>
        <fullName evidence="1">UDP-glucose/GDP-mannose dehydrogenase N-terminal domain-containing protein</fullName>
    </recommendedName>
</protein>
<feature type="domain" description="UDP-glucose/GDP-mannose dehydrogenase N-terminal" evidence="1">
    <location>
        <begin position="1"/>
        <end position="67"/>
    </location>
</feature>
<dbReference type="GO" id="GO:0051287">
    <property type="term" value="F:NAD binding"/>
    <property type="evidence" value="ECO:0007669"/>
    <property type="project" value="InterPro"/>
</dbReference>
<proteinExistence type="predicted"/>
<reference evidence="2" key="1">
    <citation type="journal article" date="2014" name="Front. Microbiol.">
        <title>High frequency of phylogenetically diverse reductive dehalogenase-homologous genes in deep subseafloor sedimentary metagenomes.</title>
        <authorList>
            <person name="Kawai M."/>
            <person name="Futagami T."/>
            <person name="Toyoda A."/>
            <person name="Takaki Y."/>
            <person name="Nishi S."/>
            <person name="Hori S."/>
            <person name="Arai W."/>
            <person name="Tsubouchi T."/>
            <person name="Morono Y."/>
            <person name="Uchiyama I."/>
            <person name="Ito T."/>
            <person name="Fujiyama A."/>
            <person name="Inagaki F."/>
            <person name="Takami H."/>
        </authorList>
    </citation>
    <scope>NUCLEOTIDE SEQUENCE</scope>
    <source>
        <strain evidence="2">Expedition CK06-06</strain>
    </source>
</reference>
<accession>X1BC08</accession>